<dbReference type="PANTHER" id="PTHR43512">
    <property type="entry name" value="TRANSLATION FACTOR GUF1-RELATED"/>
    <property type="match status" value="1"/>
</dbReference>
<dbReference type="Pfam" id="PF06421">
    <property type="entry name" value="LepA_C"/>
    <property type="match status" value="1"/>
</dbReference>
<evidence type="ECO:0000256" key="2">
    <source>
        <dbReference type="ARBA" id="ARBA00022741"/>
    </source>
</evidence>
<evidence type="ECO:0000259" key="9">
    <source>
        <dbReference type="PROSITE" id="PS51722"/>
    </source>
</evidence>
<dbReference type="AlphaFoldDB" id="A0A3P6ZFR4"/>
<dbReference type="InterPro" id="IPR035647">
    <property type="entry name" value="EFG_III/V"/>
</dbReference>
<dbReference type="Gene3D" id="3.30.70.240">
    <property type="match status" value="1"/>
</dbReference>
<dbReference type="InterPro" id="IPR006297">
    <property type="entry name" value="EF-4"/>
</dbReference>
<feature type="domain" description="Tr-type G" evidence="9">
    <location>
        <begin position="30"/>
        <end position="211"/>
    </location>
</feature>
<dbReference type="InterPro" id="IPR031157">
    <property type="entry name" value="G_TR_CS"/>
</dbReference>
<dbReference type="Gene3D" id="3.30.70.870">
    <property type="entry name" value="Elongation Factor G (Translational Gtpase), domain 3"/>
    <property type="match status" value="1"/>
</dbReference>
<evidence type="ECO:0000313" key="10">
    <source>
        <dbReference type="EMBL" id="VDL59120.1"/>
    </source>
</evidence>
<feature type="binding site" evidence="8">
    <location>
        <begin position="158"/>
        <end position="161"/>
    </location>
    <ligand>
        <name>GTP</name>
        <dbReference type="ChEBI" id="CHEBI:37565"/>
    </ligand>
</feature>
<keyword evidence="6 8" id="KW-0342">GTP-binding</keyword>
<evidence type="ECO:0000256" key="7">
    <source>
        <dbReference type="ARBA" id="ARBA00023136"/>
    </source>
</evidence>
<evidence type="ECO:0000313" key="11">
    <source>
        <dbReference type="Proteomes" id="UP000274504"/>
    </source>
</evidence>
<comment type="similarity">
    <text evidence="8">Belongs to the GTP-binding elongation factor family. LepA subfamily.</text>
</comment>
<dbReference type="InterPro" id="IPR000795">
    <property type="entry name" value="T_Tr_GTP-bd_dom"/>
</dbReference>
<feature type="binding site" evidence="8">
    <location>
        <begin position="39"/>
        <end position="46"/>
    </location>
    <ligand>
        <name>GTP</name>
        <dbReference type="ChEBI" id="CHEBI:37565"/>
    </ligand>
</feature>
<dbReference type="PROSITE" id="PS00301">
    <property type="entry name" value="G_TR_1"/>
    <property type="match status" value="1"/>
</dbReference>
<comment type="similarity">
    <text evidence="1">Belongs to the TRAFAC class translation factor GTPase superfamily. Classic translation factor GTPase family. LepA subfamily.</text>
</comment>
<keyword evidence="8" id="KW-0648">Protein biosynthesis</keyword>
<organism evidence="10 11">
    <name type="scientific">Hymenolepis diminuta</name>
    <name type="common">Rat tapeworm</name>
    <dbReference type="NCBI Taxonomy" id="6216"/>
    <lineage>
        <taxon>Eukaryota</taxon>
        <taxon>Metazoa</taxon>
        <taxon>Spiralia</taxon>
        <taxon>Lophotrochozoa</taxon>
        <taxon>Platyhelminthes</taxon>
        <taxon>Cestoda</taxon>
        <taxon>Eucestoda</taxon>
        <taxon>Cyclophyllidea</taxon>
        <taxon>Hymenolepididae</taxon>
        <taxon>Hymenolepis</taxon>
    </lineage>
</organism>
<dbReference type="InterPro" id="IPR009000">
    <property type="entry name" value="Transl_B-barrel_sf"/>
</dbReference>
<gene>
    <name evidence="10" type="ORF">HDID_LOCUS6802</name>
</gene>
<keyword evidence="5 8" id="KW-0496">Mitochondrion</keyword>
<dbReference type="InterPro" id="IPR027417">
    <property type="entry name" value="P-loop_NTPase"/>
</dbReference>
<dbReference type="NCBIfam" id="TIGR00231">
    <property type="entry name" value="small_GTP"/>
    <property type="match status" value="1"/>
</dbReference>
<accession>A0A3P6ZFR4</accession>
<comment type="catalytic activity">
    <reaction evidence="8">
        <text>GTP + H2O = GDP + phosphate + H(+)</text>
        <dbReference type="Rhea" id="RHEA:19669"/>
        <dbReference type="ChEBI" id="CHEBI:15377"/>
        <dbReference type="ChEBI" id="CHEBI:15378"/>
        <dbReference type="ChEBI" id="CHEBI:37565"/>
        <dbReference type="ChEBI" id="CHEBI:43474"/>
        <dbReference type="ChEBI" id="CHEBI:58189"/>
        <dbReference type="EC" id="3.6.5.n1"/>
    </reaction>
</comment>
<dbReference type="SUPFAM" id="SSF52540">
    <property type="entry name" value="P-loop containing nucleoside triphosphate hydrolases"/>
    <property type="match status" value="1"/>
</dbReference>
<evidence type="ECO:0000256" key="4">
    <source>
        <dbReference type="ARBA" id="ARBA00022801"/>
    </source>
</evidence>
<dbReference type="Proteomes" id="UP000274504">
    <property type="component" value="Unassembled WGS sequence"/>
</dbReference>
<dbReference type="PANTHER" id="PTHR43512:SF7">
    <property type="entry name" value="TRANSLATION FACTOR GUF1, MITOCHONDRIAL"/>
    <property type="match status" value="1"/>
</dbReference>
<evidence type="ECO:0000256" key="5">
    <source>
        <dbReference type="ARBA" id="ARBA00023128"/>
    </source>
</evidence>
<dbReference type="OrthoDB" id="1074at2759"/>
<dbReference type="GO" id="GO:0005743">
    <property type="term" value="C:mitochondrial inner membrane"/>
    <property type="evidence" value="ECO:0007669"/>
    <property type="project" value="UniProtKB-SubCell"/>
</dbReference>
<dbReference type="InterPro" id="IPR000640">
    <property type="entry name" value="EFG_V-like"/>
</dbReference>
<dbReference type="GO" id="GO:0045727">
    <property type="term" value="P:positive regulation of translation"/>
    <property type="evidence" value="ECO:0007669"/>
    <property type="project" value="UniProtKB-UniRule"/>
</dbReference>
<proteinExistence type="inferred from homology"/>
<dbReference type="GO" id="GO:0003924">
    <property type="term" value="F:GTPase activity"/>
    <property type="evidence" value="ECO:0007669"/>
    <property type="project" value="UniProtKB-UniRule"/>
</dbReference>
<name>A0A3P6ZFR4_HYMDI</name>
<dbReference type="PRINTS" id="PR00315">
    <property type="entry name" value="ELONGATNFCT"/>
</dbReference>
<dbReference type="SUPFAM" id="SSF50447">
    <property type="entry name" value="Translation proteins"/>
    <property type="match status" value="1"/>
</dbReference>
<dbReference type="Gene3D" id="3.30.70.2570">
    <property type="entry name" value="Elongation factor 4, C-terminal domain"/>
    <property type="match status" value="1"/>
</dbReference>
<dbReference type="Gene3D" id="3.40.50.300">
    <property type="entry name" value="P-loop containing nucleotide triphosphate hydrolases"/>
    <property type="match status" value="1"/>
</dbReference>
<dbReference type="InterPro" id="IPR038363">
    <property type="entry name" value="LepA_C_sf"/>
</dbReference>
<keyword evidence="7 8" id="KW-0472">Membrane</keyword>
<dbReference type="GO" id="GO:0005759">
    <property type="term" value="C:mitochondrial matrix"/>
    <property type="evidence" value="ECO:0007669"/>
    <property type="project" value="UniProtKB-UniRule"/>
</dbReference>
<dbReference type="InterPro" id="IPR013842">
    <property type="entry name" value="LepA_CTD"/>
</dbReference>
<sequence>MKRSLSESPKVYKLFSFTRKPLILDQFTPDKIRNFAIIAHVDHGKSTLADRLLEYTGAIAKCGLNAQVLDKLSVERERGITVKAQSAALMCPFEGQTYLLNLIDTPGHSDFSYEVKRSLVACDNAVLLVDASEGVMAQTLATFHFASSRGLKVVPVLNKIDLPTANPEKVKEQLKSLLSIEPRDVLTVSAKLGKNVEDIITTLIMEGKSPKVADALDNGITNCVIIDSEHHAFRGTVVTILVRGGVLSKGMEFRLLRNDRVYKVKEVGIFAPDERPVEALYAGQVGFATMGIKSPSEVITGDVFYSGEVKPTAVDYVEPTKPMVYAGVFPVHQGKDHQDLGLALEKLCLNDPSAQCSPENHPALGAGWRLGFLGLLHMDVFRQRLEDEYGATVILTAPSVSYRCNLLLASSLYRVYFVFLCILVKIRGKKNIQRYGGEWIFIKSYKDKSIFLLRFHSFLQPDSIVEAYEEMHVRGTVVVPEQYLSAVLKLCVNRRGKLLSQDCLDGTRLYLAFDFPLSEIIFDFSDKLKAASSGFASFIISVCKFNLSVHLNGKPIEELTQLVPKANFLARARALADGLAKEIPRQQFLIRVQVLAGARPVAKADIKPYRKDVTAKLHAADPSRYNKLLSRQAEGKKRLRMIGEIFVPRDAFINVLKRPL</sequence>
<dbReference type="SUPFAM" id="SSF54980">
    <property type="entry name" value="EF-G C-terminal domain-like"/>
    <property type="match status" value="2"/>
</dbReference>
<evidence type="ECO:0000256" key="8">
    <source>
        <dbReference type="HAMAP-Rule" id="MF_03137"/>
    </source>
</evidence>
<keyword evidence="2 8" id="KW-0547">Nucleotide-binding</keyword>
<keyword evidence="3 8" id="KW-0999">Mitochondrion inner membrane</keyword>
<dbReference type="InterPro" id="IPR005225">
    <property type="entry name" value="Small_GTP-bd"/>
</dbReference>
<dbReference type="Pfam" id="PF00679">
    <property type="entry name" value="EFG_C"/>
    <property type="match status" value="1"/>
</dbReference>
<comment type="subcellular location">
    <subcellularLocation>
        <location evidence="8">Mitochondrion inner membrane</location>
        <topology evidence="8">Peripheral membrane protein</topology>
        <orientation evidence="8">Matrix side</orientation>
    </subcellularLocation>
</comment>
<dbReference type="GO" id="GO:0097177">
    <property type="term" value="F:mitochondrial ribosome binding"/>
    <property type="evidence" value="ECO:0007669"/>
    <property type="project" value="TreeGrafter"/>
</dbReference>
<dbReference type="FunFam" id="3.40.50.300:FF:000078">
    <property type="entry name" value="Elongation factor 4"/>
    <property type="match status" value="1"/>
</dbReference>
<dbReference type="HAMAP" id="MF_00071">
    <property type="entry name" value="LepA"/>
    <property type="match status" value="1"/>
</dbReference>
<evidence type="ECO:0000256" key="1">
    <source>
        <dbReference type="ARBA" id="ARBA00005454"/>
    </source>
</evidence>
<dbReference type="FunFam" id="3.30.70.870:FF:000004">
    <property type="entry name" value="Translation factor GUF1, mitochondrial"/>
    <property type="match status" value="1"/>
</dbReference>
<evidence type="ECO:0000256" key="3">
    <source>
        <dbReference type="ARBA" id="ARBA00022792"/>
    </source>
</evidence>
<dbReference type="EMBL" id="UYSG01010879">
    <property type="protein sequence ID" value="VDL59120.1"/>
    <property type="molecule type" value="Genomic_DNA"/>
</dbReference>
<dbReference type="GO" id="GO:0005525">
    <property type="term" value="F:GTP binding"/>
    <property type="evidence" value="ECO:0007669"/>
    <property type="project" value="UniProtKB-UniRule"/>
</dbReference>
<keyword evidence="4 8" id="KW-0378">Hydrolase</keyword>
<dbReference type="Gene3D" id="2.40.30.10">
    <property type="entry name" value="Translation factors"/>
    <property type="match status" value="1"/>
</dbReference>
<dbReference type="EC" id="3.6.5.n1" evidence="8"/>
<dbReference type="GO" id="GO:0006412">
    <property type="term" value="P:translation"/>
    <property type="evidence" value="ECO:0007669"/>
    <property type="project" value="UniProtKB-KW"/>
</dbReference>
<dbReference type="CDD" id="cd16260">
    <property type="entry name" value="EF4_III"/>
    <property type="match status" value="1"/>
</dbReference>
<dbReference type="Pfam" id="PF00009">
    <property type="entry name" value="GTP_EFTU"/>
    <property type="match status" value="1"/>
</dbReference>
<reference evidence="10 11" key="1">
    <citation type="submission" date="2018-11" db="EMBL/GenBank/DDBJ databases">
        <authorList>
            <consortium name="Pathogen Informatics"/>
        </authorList>
    </citation>
    <scope>NUCLEOTIDE SEQUENCE [LARGE SCALE GENOMIC DNA]</scope>
</reference>
<evidence type="ECO:0000256" key="6">
    <source>
        <dbReference type="ARBA" id="ARBA00023134"/>
    </source>
</evidence>
<comment type="function">
    <text evidence="8">Promotes mitochondrial protein synthesis. May act as a fidelity factor of the translation reaction, by catalyzing a one-codon backward translocation of tRNAs on improperly translocated ribosomes. Binds to mitochondrial ribosomes in a GTP-dependent manner.</text>
</comment>
<dbReference type="PROSITE" id="PS51722">
    <property type="entry name" value="G_TR_2"/>
    <property type="match status" value="1"/>
</dbReference>
<protein>
    <recommendedName>
        <fullName evidence="8">Translation factor GUF1 homolog, mitochondrial</fullName>
        <ecNumber evidence="8">3.6.5.n1</ecNumber>
    </recommendedName>
    <alternativeName>
        <fullName evidence="8">Elongation factor 4 homolog</fullName>
        <shortName evidence="8">EF-4</shortName>
    </alternativeName>
    <alternativeName>
        <fullName evidence="8">GTPase GUF1 homolog</fullName>
    </alternativeName>
    <alternativeName>
        <fullName evidence="8">Ribosomal back-translocase</fullName>
    </alternativeName>
</protein>
<feature type="binding site" evidence="8">
    <location>
        <begin position="104"/>
        <end position="108"/>
    </location>
    <ligand>
        <name>GTP</name>
        <dbReference type="ChEBI" id="CHEBI:37565"/>
    </ligand>
</feature>